<dbReference type="InterPro" id="IPR041661">
    <property type="entry name" value="ZN622/Rei1/Reh1_Znf-C2H2"/>
</dbReference>
<keyword evidence="3" id="KW-0862">Zinc</keyword>
<dbReference type="InterPro" id="IPR040025">
    <property type="entry name" value="Znf622/Rei1/Reh1"/>
</dbReference>
<dbReference type="InterPro" id="IPR036236">
    <property type="entry name" value="Znf_C2H2_sf"/>
</dbReference>
<accession>A0AA85JX89</accession>
<evidence type="ECO:0000256" key="2">
    <source>
        <dbReference type="ARBA" id="ARBA00022771"/>
    </source>
</evidence>
<protein>
    <recommendedName>
        <fullName evidence="5">C2H2-type domain-containing protein</fullName>
    </recommendedName>
</protein>
<keyword evidence="6" id="KW-1185">Reference proteome</keyword>
<keyword evidence="1" id="KW-0479">Metal-binding</keyword>
<dbReference type="Pfam" id="PF12756">
    <property type="entry name" value="zf-C2H2_2"/>
    <property type="match status" value="1"/>
</dbReference>
<evidence type="ECO:0000256" key="4">
    <source>
        <dbReference type="SAM" id="MobiDB-lite"/>
    </source>
</evidence>
<feature type="region of interest" description="Disordered" evidence="4">
    <location>
        <begin position="93"/>
        <end position="114"/>
    </location>
</feature>
<dbReference type="PANTHER" id="PTHR13182:SF8">
    <property type="entry name" value="CYTOPLASMIC 60S SUBUNIT BIOGENESIS FACTOR ZNF622"/>
    <property type="match status" value="1"/>
</dbReference>
<organism evidence="6 7">
    <name type="scientific">Trichobilharzia regenti</name>
    <name type="common">Nasal bird schistosome</name>
    <dbReference type="NCBI Taxonomy" id="157069"/>
    <lineage>
        <taxon>Eukaryota</taxon>
        <taxon>Metazoa</taxon>
        <taxon>Spiralia</taxon>
        <taxon>Lophotrochozoa</taxon>
        <taxon>Platyhelminthes</taxon>
        <taxon>Trematoda</taxon>
        <taxon>Digenea</taxon>
        <taxon>Strigeidida</taxon>
        <taxon>Schistosomatoidea</taxon>
        <taxon>Schistosomatidae</taxon>
        <taxon>Trichobilharzia</taxon>
    </lineage>
</organism>
<keyword evidence="2" id="KW-0863">Zinc-finger</keyword>
<feature type="domain" description="C2H2-type" evidence="5">
    <location>
        <begin position="65"/>
        <end position="87"/>
    </location>
</feature>
<sequence length="394" mass="44280">MTFVCSTCKVDVSVDEKVSHVRSDWHVYNLKRVVSGLPPISQEIFLHKKQLIDSEVPEVKRETYCSACKKCFSNSKSFDAHLTSKRHLHNSSLCRREHPATTTTESTAENSPPQPLPLGSCLFCDRIVSVNSLPNESLDKMQQIDLAKRVLNHMFDAHKFTVPFPEKLTDPAGLLSELGRIVGEERACLFCGRQFYGSRLEKSNNAEISLSAVRNHMLGKPGHKQLWCGTEDPVQTALLIAEAEEESDEDSAENYPKVGLAGGELFSQFYDQSVVVSPFLLSDDEDVYEVRLPSGTVLGHRKMKTVYKQHLSTNMLLPSLSTLTTSNGSNLANRTGNNQKTVSILQNSELKISSAQKRDRADCVRLLNDQRKYWDLTTGLQSNLCSRMRLRRPY</sequence>
<reference evidence="7" key="2">
    <citation type="submission" date="2023-11" db="UniProtKB">
        <authorList>
            <consortium name="WormBaseParasite"/>
        </authorList>
    </citation>
    <scope>IDENTIFICATION</scope>
</reference>
<dbReference type="Pfam" id="PF12171">
    <property type="entry name" value="zf-C2H2_jaz"/>
    <property type="match status" value="1"/>
</dbReference>
<evidence type="ECO:0000256" key="3">
    <source>
        <dbReference type="ARBA" id="ARBA00022833"/>
    </source>
</evidence>
<dbReference type="AlphaFoldDB" id="A0AA85JX89"/>
<evidence type="ECO:0000256" key="1">
    <source>
        <dbReference type="ARBA" id="ARBA00022723"/>
    </source>
</evidence>
<dbReference type="Gene3D" id="3.30.160.60">
    <property type="entry name" value="Classic Zinc Finger"/>
    <property type="match status" value="1"/>
</dbReference>
<dbReference type="GO" id="GO:0042273">
    <property type="term" value="P:ribosomal large subunit biogenesis"/>
    <property type="evidence" value="ECO:0007669"/>
    <property type="project" value="TreeGrafter"/>
</dbReference>
<evidence type="ECO:0000259" key="5">
    <source>
        <dbReference type="PROSITE" id="PS00028"/>
    </source>
</evidence>
<dbReference type="PROSITE" id="PS00028">
    <property type="entry name" value="ZINC_FINGER_C2H2_1"/>
    <property type="match status" value="1"/>
</dbReference>
<dbReference type="InterPro" id="IPR022755">
    <property type="entry name" value="Znf_C2H2_jaz"/>
</dbReference>
<feature type="compositionally biased region" description="Low complexity" evidence="4">
    <location>
        <begin position="100"/>
        <end position="111"/>
    </location>
</feature>
<dbReference type="WBParaSite" id="TREG1_58790.1">
    <property type="protein sequence ID" value="TREG1_58790.1"/>
    <property type="gene ID" value="TREG1_58790"/>
</dbReference>
<dbReference type="Proteomes" id="UP000050795">
    <property type="component" value="Unassembled WGS sequence"/>
</dbReference>
<dbReference type="InterPro" id="IPR013087">
    <property type="entry name" value="Znf_C2H2_type"/>
</dbReference>
<reference evidence="6" key="1">
    <citation type="submission" date="2022-06" db="EMBL/GenBank/DDBJ databases">
        <authorList>
            <person name="Berger JAMES D."/>
            <person name="Berger JAMES D."/>
        </authorList>
    </citation>
    <scope>NUCLEOTIDE SEQUENCE [LARGE SCALE GENOMIC DNA]</scope>
</reference>
<proteinExistence type="predicted"/>
<dbReference type="SUPFAM" id="SSF57667">
    <property type="entry name" value="beta-beta-alpha zinc fingers"/>
    <property type="match status" value="1"/>
</dbReference>
<name>A0AA85JX89_TRIRE</name>
<evidence type="ECO:0000313" key="6">
    <source>
        <dbReference type="Proteomes" id="UP000050795"/>
    </source>
</evidence>
<dbReference type="GO" id="GO:0030687">
    <property type="term" value="C:preribosome, large subunit precursor"/>
    <property type="evidence" value="ECO:0007669"/>
    <property type="project" value="TreeGrafter"/>
</dbReference>
<evidence type="ECO:0000313" key="7">
    <source>
        <dbReference type="WBParaSite" id="TREG1_58790.1"/>
    </source>
</evidence>
<dbReference type="PANTHER" id="PTHR13182">
    <property type="entry name" value="ZINC FINGER PROTEIN 622"/>
    <property type="match status" value="1"/>
</dbReference>
<dbReference type="GO" id="GO:0008270">
    <property type="term" value="F:zinc ion binding"/>
    <property type="evidence" value="ECO:0007669"/>
    <property type="project" value="UniProtKB-KW"/>
</dbReference>